<evidence type="ECO:0000313" key="2">
    <source>
        <dbReference type="EMBL" id="GFR28117.1"/>
    </source>
</evidence>
<proteinExistence type="predicted"/>
<reference evidence="2" key="1">
    <citation type="submission" date="2020-07" db="EMBL/GenBank/DDBJ databases">
        <title>Multicomponent nature underlies the extraordinary mechanical properties of spider dragline silk.</title>
        <authorList>
            <person name="Kono N."/>
            <person name="Nakamura H."/>
            <person name="Mori M."/>
            <person name="Yoshida Y."/>
            <person name="Ohtoshi R."/>
            <person name="Malay A.D."/>
            <person name="Moran D.A.P."/>
            <person name="Tomita M."/>
            <person name="Numata K."/>
            <person name="Arakawa K."/>
        </authorList>
    </citation>
    <scope>NUCLEOTIDE SEQUENCE</scope>
</reference>
<dbReference type="EMBL" id="BMAO01019066">
    <property type="protein sequence ID" value="GFR28117.1"/>
    <property type="molecule type" value="Genomic_DNA"/>
</dbReference>
<name>A0A8X6M147_TRICU</name>
<organism evidence="2 3">
    <name type="scientific">Trichonephila clavata</name>
    <name type="common">Joro spider</name>
    <name type="synonym">Nephila clavata</name>
    <dbReference type="NCBI Taxonomy" id="2740835"/>
    <lineage>
        <taxon>Eukaryota</taxon>
        <taxon>Metazoa</taxon>
        <taxon>Ecdysozoa</taxon>
        <taxon>Arthropoda</taxon>
        <taxon>Chelicerata</taxon>
        <taxon>Arachnida</taxon>
        <taxon>Araneae</taxon>
        <taxon>Araneomorphae</taxon>
        <taxon>Entelegynae</taxon>
        <taxon>Araneoidea</taxon>
        <taxon>Nephilidae</taxon>
        <taxon>Trichonephila</taxon>
    </lineage>
</organism>
<protein>
    <recommendedName>
        <fullName evidence="4">Transmembrane protein</fullName>
    </recommendedName>
</protein>
<sequence length="72" mass="7876">MIFNRYIYLAMILATMALIFVPMVQGGHRHKGYSNYDIMVSGLVAKMLQENGGGGGGHGGFYPIYIPFPVHG</sequence>
<feature type="transmembrane region" description="Helical" evidence="1">
    <location>
        <begin position="6"/>
        <end position="24"/>
    </location>
</feature>
<keyword evidence="3" id="KW-1185">Reference proteome</keyword>
<comment type="caution">
    <text evidence="2">The sequence shown here is derived from an EMBL/GenBank/DDBJ whole genome shotgun (WGS) entry which is preliminary data.</text>
</comment>
<keyword evidence="1" id="KW-0472">Membrane</keyword>
<accession>A0A8X6M147</accession>
<keyword evidence="1" id="KW-1133">Transmembrane helix</keyword>
<dbReference type="OrthoDB" id="6425151at2759"/>
<evidence type="ECO:0008006" key="4">
    <source>
        <dbReference type="Google" id="ProtNLM"/>
    </source>
</evidence>
<keyword evidence="1" id="KW-0812">Transmembrane</keyword>
<dbReference type="AlphaFoldDB" id="A0A8X6M147"/>
<evidence type="ECO:0000256" key="1">
    <source>
        <dbReference type="SAM" id="Phobius"/>
    </source>
</evidence>
<gene>
    <name evidence="2" type="ORF">TNCT_162261</name>
</gene>
<evidence type="ECO:0000313" key="3">
    <source>
        <dbReference type="Proteomes" id="UP000887116"/>
    </source>
</evidence>
<dbReference type="Proteomes" id="UP000887116">
    <property type="component" value="Unassembled WGS sequence"/>
</dbReference>